<proteinExistence type="predicted"/>
<dbReference type="PANTHER" id="PTHR37984">
    <property type="entry name" value="PROTEIN CBG26694"/>
    <property type="match status" value="1"/>
</dbReference>
<name>A0A8B6BHG7_MYTGA</name>
<dbReference type="FunFam" id="3.30.420.10:FF:000032">
    <property type="entry name" value="Retrovirus-related Pol polyprotein from transposon 297-like Protein"/>
    <property type="match status" value="1"/>
</dbReference>
<dbReference type="SUPFAM" id="SSF53098">
    <property type="entry name" value="Ribonuclease H-like"/>
    <property type="match status" value="1"/>
</dbReference>
<dbReference type="InterPro" id="IPR021109">
    <property type="entry name" value="Peptidase_aspartic_dom_sf"/>
</dbReference>
<dbReference type="FunFam" id="1.10.340.70:FF:000001">
    <property type="entry name" value="Retrovirus-related Pol polyprotein from transposon gypsy-like Protein"/>
    <property type="match status" value="1"/>
</dbReference>
<dbReference type="OrthoDB" id="6783748at2759"/>
<dbReference type="Pfam" id="PF22938">
    <property type="entry name" value="Integrase_p58_C"/>
    <property type="match status" value="1"/>
</dbReference>
<dbReference type="InterPro" id="IPR036397">
    <property type="entry name" value="RNaseH_sf"/>
</dbReference>
<feature type="domain" description="Integrase catalytic" evidence="1">
    <location>
        <begin position="492"/>
        <end position="651"/>
    </location>
</feature>
<keyword evidence="3" id="KW-1185">Reference proteome</keyword>
<dbReference type="InterPro" id="IPR012337">
    <property type="entry name" value="RNaseH-like_sf"/>
</dbReference>
<dbReference type="AlphaFoldDB" id="A0A8B6BHG7"/>
<dbReference type="GO" id="GO:0003676">
    <property type="term" value="F:nucleic acid binding"/>
    <property type="evidence" value="ECO:0007669"/>
    <property type="project" value="InterPro"/>
</dbReference>
<dbReference type="Gene3D" id="1.10.340.70">
    <property type="match status" value="1"/>
</dbReference>
<dbReference type="PROSITE" id="PS50994">
    <property type="entry name" value="INTEGRASE"/>
    <property type="match status" value="1"/>
</dbReference>
<dbReference type="Pfam" id="PF17921">
    <property type="entry name" value="Integrase_H2C2"/>
    <property type="match status" value="1"/>
</dbReference>
<evidence type="ECO:0000313" key="3">
    <source>
        <dbReference type="Proteomes" id="UP000596742"/>
    </source>
</evidence>
<dbReference type="GO" id="GO:0015074">
    <property type="term" value="P:DNA integration"/>
    <property type="evidence" value="ECO:0007669"/>
    <property type="project" value="InterPro"/>
</dbReference>
<protein>
    <recommendedName>
        <fullName evidence="1">Integrase catalytic domain-containing protein</fullName>
    </recommendedName>
</protein>
<sequence length="758" mass="86838">MCPSLQESNIVLNDVNGKNINTYGVAKMSIRVGKISYENNVIICDIALDAILGQDFLLKFVNKIDYRKMTLHTDEDVIQCWIGGKSIMICRVFASEGINLPANCYKWVDIQFPSAKVHDEPVYIESLYETVIEKNICVLAGIVQPVSDKLSVLVANFNNEDIDLNPNTQLGTCESCSKRVSDTDARCASVVVDNPESSPSQLPEYLKDMWERSSKHLTTDESERVAALFVKFQNVFSKTSEDIGRIENVQHRIDTGNAQPIKQMPRRLPLGKREIERQEEAIDDCSDDECEEPKYEIKFQDARDDENKIVQTPIEEDEAHQIRVITRSQYSERKDKVKISDCILDGWDTTEIRQLQLEDPVIGYILTAKEDSNRPQWNEISHLSSLVKTLWRQWDRLVIHIGMLYRNWTDEQNEVNVLQLLLPITKHNEVLKYLHDTPTGGHLGVEKTLDKVRQTFYWPNMKETVQKYCTKCDLCTSRKHSKESPAPMGTYIVGEPMEKIAIDILGPLPLTDRDNKYLLVVHDCFTKWVEAYPMPNQEAVTVTTTLVNEFICRYGTPIQILTDQGQNFESNIFQDTCKMLGIDKVRTSGLRPSSNGNVERINRTIGTMLTIFCEKKQKLWDTFVPQILMAYRSSIHSSTGKTPNKMVFGKEVTLPLQAVIPTPCRETDIQEVNEAKKRSLHDGQAVWVYEPTRKVGVCHKLTSKWKGPYIVTKKIDDVNYIVKKYPKKPGKVFHIDRLIEYKGNNIPKWFKVTADSSK</sequence>
<evidence type="ECO:0000259" key="1">
    <source>
        <dbReference type="PROSITE" id="PS50994"/>
    </source>
</evidence>
<dbReference type="InterPro" id="IPR041588">
    <property type="entry name" value="Integrase_H2C2"/>
</dbReference>
<reference evidence="2" key="1">
    <citation type="submission" date="2018-11" db="EMBL/GenBank/DDBJ databases">
        <authorList>
            <person name="Alioto T."/>
            <person name="Alioto T."/>
        </authorList>
    </citation>
    <scope>NUCLEOTIDE SEQUENCE</scope>
</reference>
<dbReference type="Pfam" id="PF00665">
    <property type="entry name" value="rve"/>
    <property type="match status" value="1"/>
</dbReference>
<accession>A0A8B6BHG7</accession>
<dbReference type="InterPro" id="IPR054465">
    <property type="entry name" value="Integrase_p58-like_C"/>
</dbReference>
<dbReference type="EMBL" id="UYJE01000096">
    <property type="protein sequence ID" value="VDH90168.1"/>
    <property type="molecule type" value="Genomic_DNA"/>
</dbReference>
<dbReference type="InterPro" id="IPR050951">
    <property type="entry name" value="Retrovirus_Pol_polyprotein"/>
</dbReference>
<organism evidence="2 3">
    <name type="scientific">Mytilus galloprovincialis</name>
    <name type="common">Mediterranean mussel</name>
    <dbReference type="NCBI Taxonomy" id="29158"/>
    <lineage>
        <taxon>Eukaryota</taxon>
        <taxon>Metazoa</taxon>
        <taxon>Spiralia</taxon>
        <taxon>Lophotrochozoa</taxon>
        <taxon>Mollusca</taxon>
        <taxon>Bivalvia</taxon>
        <taxon>Autobranchia</taxon>
        <taxon>Pteriomorphia</taxon>
        <taxon>Mytilida</taxon>
        <taxon>Mytiloidea</taxon>
        <taxon>Mytilidae</taxon>
        <taxon>Mytilinae</taxon>
        <taxon>Mytilus</taxon>
    </lineage>
</organism>
<dbReference type="Gene3D" id="3.30.420.10">
    <property type="entry name" value="Ribonuclease H-like superfamily/Ribonuclease H"/>
    <property type="match status" value="1"/>
</dbReference>
<gene>
    <name evidence="2" type="ORF">MGAL_10B093464</name>
</gene>
<dbReference type="PANTHER" id="PTHR37984:SF15">
    <property type="entry name" value="INTEGRASE CATALYTIC DOMAIN-CONTAINING PROTEIN"/>
    <property type="match status" value="1"/>
</dbReference>
<dbReference type="Gene3D" id="2.40.70.10">
    <property type="entry name" value="Acid Proteases"/>
    <property type="match status" value="1"/>
</dbReference>
<comment type="caution">
    <text evidence="2">The sequence shown here is derived from an EMBL/GenBank/DDBJ whole genome shotgun (WGS) entry which is preliminary data.</text>
</comment>
<dbReference type="Proteomes" id="UP000596742">
    <property type="component" value="Unassembled WGS sequence"/>
</dbReference>
<evidence type="ECO:0000313" key="2">
    <source>
        <dbReference type="EMBL" id="VDH90168.1"/>
    </source>
</evidence>
<dbReference type="InterPro" id="IPR001584">
    <property type="entry name" value="Integrase_cat-core"/>
</dbReference>